<organism evidence="2 3">
    <name type="scientific">Anoxybacteroides amylolyticum</name>
    <dbReference type="NCBI Taxonomy" id="294699"/>
    <lineage>
        <taxon>Bacteria</taxon>
        <taxon>Bacillati</taxon>
        <taxon>Bacillota</taxon>
        <taxon>Bacilli</taxon>
        <taxon>Bacillales</taxon>
        <taxon>Anoxybacillaceae</taxon>
        <taxon>Anoxybacteroides</taxon>
    </lineage>
</organism>
<dbReference type="Proteomes" id="UP000076865">
    <property type="component" value="Chromosome"/>
</dbReference>
<dbReference type="PATRIC" id="fig|294699.3.peg.2361"/>
<dbReference type="OrthoDB" id="5760934at2"/>
<sequence length="273" mass="31724">MQFSLNFHQTFAPEKEAIAQLVQLASKTNDYLSKEEISAITTIPTGQRSGKVEPNILYCQAMGLINVHKKGATYSIRLTPLGEVIVREDPFFTETLTHWLCHYNLCTLNSPAAMWSYIFNTIIPSAGFELDQQFLENALSKYFNVSNINTTPFRTCYTTEKSFRDLGILEIEKKKYLFRQHQPNRVFKYLYAYSLISEWEQVFPHQTELTYDHVRKDLGFGMPFLWDDFITMDVLDILQEERVILINRQLSPITLVKQASSKMLLGKIYSFLI</sequence>
<name>A0A167TII5_9BACL</name>
<gene>
    <name evidence="2" type="ORF">GFC30_2282</name>
</gene>
<protein>
    <recommendedName>
        <fullName evidence="1">DUF4007 domain-containing protein</fullName>
    </recommendedName>
</protein>
<accession>A0A167TII5</accession>
<proteinExistence type="predicted"/>
<reference evidence="2 3" key="1">
    <citation type="journal article" date="2006" name="Syst. Appl. Microbiol.">
        <title>Anoxybacillus amylolyticus sp. nov., a thermophilic amylase producing bacterium isolated from Mount Rittmann (Antarctica).</title>
        <authorList>
            <person name="Poli A."/>
            <person name="Esposito E."/>
            <person name="Lama L."/>
            <person name="Orlando P."/>
            <person name="Nicolaus G."/>
            <person name="de Appolonia F."/>
            <person name="Gambacorta A."/>
            <person name="Nicolaus B."/>
        </authorList>
    </citation>
    <scope>NUCLEOTIDE SEQUENCE [LARGE SCALE GENOMIC DNA]</scope>
    <source>
        <strain evidence="2 3">DSM 15939</strain>
    </source>
</reference>
<evidence type="ECO:0000313" key="2">
    <source>
        <dbReference type="EMBL" id="ANB60924.1"/>
    </source>
</evidence>
<dbReference type="RefSeq" id="WP_066325536.1">
    <property type="nucleotide sequence ID" value="NZ_CP015438.1"/>
</dbReference>
<dbReference type="Pfam" id="PF13182">
    <property type="entry name" value="DUF4007"/>
    <property type="match status" value="1"/>
</dbReference>
<feature type="domain" description="DUF4007" evidence="1">
    <location>
        <begin position="8"/>
        <end position="144"/>
    </location>
</feature>
<evidence type="ECO:0000259" key="1">
    <source>
        <dbReference type="Pfam" id="PF13182"/>
    </source>
</evidence>
<dbReference type="KEGG" id="aamy:GFC30_2282"/>
<dbReference type="InterPro" id="IPR025248">
    <property type="entry name" value="DUF4007"/>
</dbReference>
<dbReference type="EMBL" id="CP015438">
    <property type="protein sequence ID" value="ANB60924.1"/>
    <property type="molecule type" value="Genomic_DNA"/>
</dbReference>
<evidence type="ECO:0000313" key="3">
    <source>
        <dbReference type="Proteomes" id="UP000076865"/>
    </source>
</evidence>
<dbReference type="AlphaFoldDB" id="A0A167TII5"/>
<keyword evidence="3" id="KW-1185">Reference proteome</keyword>